<gene>
    <name evidence="1" type="ORF">AWR36_003215</name>
</gene>
<dbReference type="NCBIfam" id="TIGR02001">
    <property type="entry name" value="gcw_chp"/>
    <property type="match status" value="1"/>
</dbReference>
<proteinExistence type="predicted"/>
<dbReference type="Pfam" id="PF09694">
    <property type="entry name" value="Gcw_chp"/>
    <property type="match status" value="1"/>
</dbReference>
<dbReference type="InterPro" id="IPR010239">
    <property type="entry name" value="CHP02001"/>
</dbReference>
<name>A0ABX4I2X6_9GAMM</name>
<keyword evidence="2" id="KW-1185">Reference proteome</keyword>
<evidence type="ECO:0000313" key="2">
    <source>
        <dbReference type="Proteomes" id="UP000218427"/>
    </source>
</evidence>
<dbReference type="EMBL" id="LRFG02000001">
    <property type="protein sequence ID" value="PCO06770.1"/>
    <property type="molecule type" value="Genomic_DNA"/>
</dbReference>
<sequence length="261" mass="29763">MEEFMWNLKTRRVPWSVLGLWFLGFFFPLHCWAEATGEPEPEVENSLGTFGGSVLLSSNYMFRSISNSNDGPQVQGDINWSHDVGFYAGLWASNTNFGGPGNSMELDPYIGFAGNFGESDFSFDIGYWSYNYPKSAFDLDYGEIYVYVTYTKDKFSITPSVWYAENYFGEDFLDDVSGIAYEVTLAYQFPKNVSASLRVGEQAFDSSFDYLDFVYWDVGIDWAIEDWSIGLRWHDTDGVDPFLASRKLTDGEFVLGITRNF</sequence>
<accession>A0ABX4I2X6</accession>
<reference evidence="1" key="1">
    <citation type="submission" date="2017-08" db="EMBL/GenBank/DDBJ databases">
        <title>Microbulbifer marisrubri sp. nov., a halophilic alphaproteobacterium isolated from marine sediment of the Yellow Sea, China.</title>
        <authorList>
            <person name="Zhang G."/>
            <person name="Xiong Q."/>
        </authorList>
    </citation>
    <scope>NUCLEOTIDE SEQUENCE [LARGE SCALE GENOMIC DNA]</scope>
    <source>
        <strain evidence="1">WRN-8</strain>
    </source>
</reference>
<comment type="caution">
    <text evidence="1">The sequence shown here is derived from an EMBL/GenBank/DDBJ whole genome shotgun (WGS) entry which is preliminary data.</text>
</comment>
<dbReference type="SUPFAM" id="SSF56935">
    <property type="entry name" value="Porins"/>
    <property type="match status" value="1"/>
</dbReference>
<evidence type="ECO:0000313" key="1">
    <source>
        <dbReference type="EMBL" id="PCO06770.1"/>
    </source>
</evidence>
<dbReference type="Proteomes" id="UP000218427">
    <property type="component" value="Unassembled WGS sequence"/>
</dbReference>
<evidence type="ECO:0008006" key="3">
    <source>
        <dbReference type="Google" id="ProtNLM"/>
    </source>
</evidence>
<protein>
    <recommendedName>
        <fullName evidence="3">TIGR02001 family outer membrane protein</fullName>
    </recommendedName>
</protein>
<organism evidence="1 2">
    <name type="scientific">Microbulbifer flavimaris</name>
    <dbReference type="NCBI Taxonomy" id="1781068"/>
    <lineage>
        <taxon>Bacteria</taxon>
        <taxon>Pseudomonadati</taxon>
        <taxon>Pseudomonadota</taxon>
        <taxon>Gammaproteobacteria</taxon>
        <taxon>Cellvibrionales</taxon>
        <taxon>Microbulbiferaceae</taxon>
        <taxon>Microbulbifer</taxon>
    </lineage>
</organism>